<organism evidence="3 4">
    <name type="scientific">Streptomyces sp. 900105755</name>
    <dbReference type="NCBI Taxonomy" id="3154389"/>
    <lineage>
        <taxon>Bacteria</taxon>
        <taxon>Bacillati</taxon>
        <taxon>Actinomycetota</taxon>
        <taxon>Actinomycetes</taxon>
        <taxon>Kitasatosporales</taxon>
        <taxon>Streptomycetaceae</taxon>
        <taxon>Streptomyces</taxon>
    </lineage>
</organism>
<dbReference type="Pfam" id="PF02515">
    <property type="entry name" value="CoA_transf_3"/>
    <property type="match status" value="1"/>
</dbReference>
<dbReference type="InterPro" id="IPR023606">
    <property type="entry name" value="CoA-Trfase_III_dom_1_sf"/>
</dbReference>
<dbReference type="GO" id="GO:0016740">
    <property type="term" value="F:transferase activity"/>
    <property type="evidence" value="ECO:0007669"/>
    <property type="project" value="UniProtKB-KW"/>
</dbReference>
<feature type="region of interest" description="Disordered" evidence="2">
    <location>
        <begin position="53"/>
        <end position="73"/>
    </location>
</feature>
<dbReference type="InterPro" id="IPR003673">
    <property type="entry name" value="CoA-Trfase_fam_III"/>
</dbReference>
<dbReference type="Proteomes" id="UP001490365">
    <property type="component" value="Unassembled WGS sequence"/>
</dbReference>
<gene>
    <name evidence="3" type="ORF">ABT211_02375</name>
</gene>
<sequence length="425" mass="45223">MTPESGTPESGTPESGTPVSVFSGLKVLDASSFIAGPAAATVLSDFGADVIKIEPPGTGDPQRRLSSVPPSPQAEANYSWHLANRNKRGMVLDLKSPAAVEVLKRLVRWADVVITNFPHGTREKLHLGYEEVAGWNPRVVYADLTGFGDAGPDARQPGFDLTAFWSRSGLLASTRDAGAPPTVPVWGSGDYTTAIAVYAAITTALYHRERTGQGANVGTSLLATGVWATGTLVAGALAHGTPFELHDRKAPANPLINPYQTADGEWFMLVASPTRWPGLTRAVGHPELLEDPRFADLEGMVRHADALTELLDTEFRSQTFDHWKDALSRERITYSLIQTPEAAARDQQLRDNDIVVPLAGVSGLTETVGSPVTLRGVPKVPAKRAPDLGEHNGEILAELGFGPAEIAELHAGGAVPGTPPQEPPR</sequence>
<keyword evidence="1 3" id="KW-0808">Transferase</keyword>
<dbReference type="Gene3D" id="3.30.1540.10">
    <property type="entry name" value="formyl-coa transferase, domain 3"/>
    <property type="match status" value="1"/>
</dbReference>
<dbReference type="InterPro" id="IPR050483">
    <property type="entry name" value="CoA-transferase_III_domain"/>
</dbReference>
<name>A0ABV1T7Y3_9ACTN</name>
<dbReference type="EC" id="2.8.3.-" evidence="3"/>
<proteinExistence type="predicted"/>
<dbReference type="Gene3D" id="3.40.50.10540">
    <property type="entry name" value="Crotonobetainyl-coa:carnitine coa-transferase, domain 1"/>
    <property type="match status" value="1"/>
</dbReference>
<reference evidence="3 4" key="1">
    <citation type="submission" date="2024-06" db="EMBL/GenBank/DDBJ databases">
        <title>The Natural Products Discovery Center: Release of the First 8490 Sequenced Strains for Exploring Actinobacteria Biosynthetic Diversity.</title>
        <authorList>
            <person name="Kalkreuter E."/>
            <person name="Kautsar S.A."/>
            <person name="Yang D."/>
            <person name="Bader C.D."/>
            <person name="Teijaro C.N."/>
            <person name="Fluegel L."/>
            <person name="Davis C.M."/>
            <person name="Simpson J.R."/>
            <person name="Lauterbach L."/>
            <person name="Steele A.D."/>
            <person name="Gui C."/>
            <person name="Meng S."/>
            <person name="Li G."/>
            <person name="Viehrig K."/>
            <person name="Ye F."/>
            <person name="Su P."/>
            <person name="Kiefer A.F."/>
            <person name="Nichols A."/>
            <person name="Cepeda A.J."/>
            <person name="Yan W."/>
            <person name="Fan B."/>
            <person name="Jiang Y."/>
            <person name="Adhikari A."/>
            <person name="Zheng C.-J."/>
            <person name="Schuster L."/>
            <person name="Cowan T.M."/>
            <person name="Smanski M.J."/>
            <person name="Chevrette M.G."/>
            <person name="De Carvalho L.P.S."/>
            <person name="Shen B."/>
        </authorList>
    </citation>
    <scope>NUCLEOTIDE SEQUENCE [LARGE SCALE GENOMIC DNA]</scope>
    <source>
        <strain evidence="3 4">NPDC001694</strain>
    </source>
</reference>
<dbReference type="PANTHER" id="PTHR48207:SF3">
    <property type="entry name" value="SUCCINATE--HYDROXYMETHYLGLUTARATE COA-TRANSFERASE"/>
    <property type="match status" value="1"/>
</dbReference>
<keyword evidence="4" id="KW-1185">Reference proteome</keyword>
<dbReference type="EMBL" id="JBEOZM010000001">
    <property type="protein sequence ID" value="MER6266137.1"/>
    <property type="molecule type" value="Genomic_DNA"/>
</dbReference>
<dbReference type="SUPFAM" id="SSF89796">
    <property type="entry name" value="CoA-transferase family III (CaiB/BaiF)"/>
    <property type="match status" value="1"/>
</dbReference>
<evidence type="ECO:0000256" key="2">
    <source>
        <dbReference type="SAM" id="MobiDB-lite"/>
    </source>
</evidence>
<protein>
    <submittedName>
        <fullName evidence="3">CoA transferase</fullName>
        <ecNumber evidence="3">2.8.3.-</ecNumber>
    </submittedName>
</protein>
<comment type="caution">
    <text evidence="3">The sequence shown here is derived from an EMBL/GenBank/DDBJ whole genome shotgun (WGS) entry which is preliminary data.</text>
</comment>
<accession>A0ABV1T7Y3</accession>
<evidence type="ECO:0000256" key="1">
    <source>
        <dbReference type="ARBA" id="ARBA00022679"/>
    </source>
</evidence>
<evidence type="ECO:0000313" key="4">
    <source>
        <dbReference type="Proteomes" id="UP001490365"/>
    </source>
</evidence>
<dbReference type="PANTHER" id="PTHR48207">
    <property type="entry name" value="SUCCINATE--HYDROXYMETHYLGLUTARATE COA-TRANSFERASE"/>
    <property type="match status" value="1"/>
</dbReference>
<dbReference type="InterPro" id="IPR044855">
    <property type="entry name" value="CoA-Trfase_III_dom3_sf"/>
</dbReference>
<evidence type="ECO:0000313" key="3">
    <source>
        <dbReference type="EMBL" id="MER6266137.1"/>
    </source>
</evidence>
<dbReference type="RefSeq" id="WP_351954838.1">
    <property type="nucleotide sequence ID" value="NZ_JBEOZM010000001.1"/>
</dbReference>